<dbReference type="Proteomes" id="UP000316012">
    <property type="component" value="Unassembled WGS sequence"/>
</dbReference>
<dbReference type="Proteomes" id="UP000663932">
    <property type="component" value="Chromosome"/>
</dbReference>
<evidence type="ECO:0000256" key="7">
    <source>
        <dbReference type="ARBA" id="ARBA00022777"/>
    </source>
</evidence>
<dbReference type="GO" id="GO:0005737">
    <property type="term" value="C:cytoplasm"/>
    <property type="evidence" value="ECO:0007669"/>
    <property type="project" value="UniProtKB-SubCell"/>
</dbReference>
<keyword evidence="2" id="KW-0813">Transport</keyword>
<dbReference type="EC" id="2.7.1.-" evidence="10"/>
<keyword evidence="5 10" id="KW-0808">Transferase</keyword>
<dbReference type="InterPro" id="IPR036667">
    <property type="entry name" value="PTS_IIB_sorbose-sp_sf"/>
</dbReference>
<protein>
    <submittedName>
        <fullName evidence="9">PTS sugar transporter subunit IIB</fullName>
    </submittedName>
    <submittedName>
        <fullName evidence="10">Phosphotransferase enzyme IIB component</fullName>
        <ecNumber evidence="10">2.7.1.-</ecNumber>
    </submittedName>
</protein>
<evidence type="ECO:0000313" key="9">
    <source>
        <dbReference type="EMBL" id="QTD67330.1"/>
    </source>
</evidence>
<keyword evidence="7" id="KW-0418">Kinase</keyword>
<dbReference type="EMBL" id="SRMD01000043">
    <property type="protein sequence ID" value="TQW15919.1"/>
    <property type="molecule type" value="Genomic_DNA"/>
</dbReference>
<dbReference type="SUPFAM" id="SSF52728">
    <property type="entry name" value="PTS IIb component"/>
    <property type="match status" value="1"/>
</dbReference>
<dbReference type="Gene3D" id="3.40.35.10">
    <property type="entry name" value="Phosphotransferase system, sorbose subfamily IIB component"/>
    <property type="match status" value="1"/>
</dbReference>
<evidence type="ECO:0000313" key="11">
    <source>
        <dbReference type="Proteomes" id="UP000316012"/>
    </source>
</evidence>
<evidence type="ECO:0000256" key="1">
    <source>
        <dbReference type="ARBA" id="ARBA00004496"/>
    </source>
</evidence>
<dbReference type="GO" id="GO:0008982">
    <property type="term" value="F:protein-N(PI)-phosphohistidine-sugar phosphotransferase activity"/>
    <property type="evidence" value="ECO:0007669"/>
    <property type="project" value="InterPro"/>
</dbReference>
<dbReference type="GO" id="GO:0009401">
    <property type="term" value="P:phosphoenolpyruvate-dependent sugar phosphotransferase system"/>
    <property type="evidence" value="ECO:0007669"/>
    <property type="project" value="UniProtKB-KW"/>
</dbReference>
<keyword evidence="6" id="KW-0598">Phosphotransferase system</keyword>
<evidence type="ECO:0000256" key="5">
    <source>
        <dbReference type="ARBA" id="ARBA00022679"/>
    </source>
</evidence>
<dbReference type="PROSITE" id="PS51101">
    <property type="entry name" value="PTS_EIIB_TYPE_4"/>
    <property type="match status" value="1"/>
</dbReference>
<proteinExistence type="predicted"/>
<sequence>MIKMLRIDERLIHGQVAVVWSKALSITHIIVANDDVVNNELQITSMKMAVPDNIKFIARDVKDTINILNNPKAENLSMMVVVRNFKDALEIAKNVKNIEQVNVGNYGLLPVNKHKGKPQKKIDATVEVDDDDMKYIKEIAELNVPFDSQLTPDSSKKNFKKIYG</sequence>
<dbReference type="InterPro" id="IPR004720">
    <property type="entry name" value="PTS_IIB_sorbose-sp"/>
</dbReference>
<reference evidence="9" key="2">
    <citation type="submission" date="2021-03" db="EMBL/GenBank/DDBJ databases">
        <title>Whole genome sequence of Lactobacillus gasseri HL75.</title>
        <authorList>
            <person name="Kim J.-M."/>
            <person name="Chung S.H."/>
            <person name="Kim J.-S."/>
        </authorList>
    </citation>
    <scope>NUCLEOTIDE SEQUENCE</scope>
    <source>
        <strain evidence="9">HL75</strain>
    </source>
</reference>
<dbReference type="GO" id="GO:0016301">
    <property type="term" value="F:kinase activity"/>
    <property type="evidence" value="ECO:0007669"/>
    <property type="project" value="UniProtKB-KW"/>
</dbReference>
<name>A0A133PGL0_LACGS</name>
<dbReference type="EMBL" id="CP071801">
    <property type="protein sequence ID" value="QTD67330.1"/>
    <property type="molecule type" value="Genomic_DNA"/>
</dbReference>
<reference evidence="10 11" key="1">
    <citation type="submission" date="2019-04" db="EMBL/GenBank/DDBJ databases">
        <title>Lactobacillus gasseri 7171 assembly.</title>
        <authorList>
            <person name="Joris B.R."/>
            <person name="Giguere D."/>
        </authorList>
    </citation>
    <scope>NUCLEOTIDE SEQUENCE [LARGE SCALE GENOMIC DNA]</scope>
    <source>
        <strain evidence="10 11">7171</strain>
    </source>
</reference>
<evidence type="ECO:0000259" key="8">
    <source>
        <dbReference type="PROSITE" id="PS51101"/>
    </source>
</evidence>
<dbReference type="OrthoDB" id="9788818at2"/>
<evidence type="ECO:0000256" key="3">
    <source>
        <dbReference type="ARBA" id="ARBA00022490"/>
    </source>
</evidence>
<comment type="subcellular location">
    <subcellularLocation>
        <location evidence="1">Cytoplasm</location>
    </subcellularLocation>
</comment>
<feature type="domain" description="PTS EIIB type-4" evidence="8">
    <location>
        <begin position="1"/>
        <end position="164"/>
    </location>
</feature>
<evidence type="ECO:0000256" key="4">
    <source>
        <dbReference type="ARBA" id="ARBA00022597"/>
    </source>
</evidence>
<evidence type="ECO:0000256" key="6">
    <source>
        <dbReference type="ARBA" id="ARBA00022683"/>
    </source>
</evidence>
<evidence type="ECO:0000313" key="12">
    <source>
        <dbReference type="Proteomes" id="UP000663932"/>
    </source>
</evidence>
<evidence type="ECO:0000256" key="2">
    <source>
        <dbReference type="ARBA" id="ARBA00022448"/>
    </source>
</evidence>
<keyword evidence="11" id="KW-1185">Reference proteome</keyword>
<keyword evidence="3" id="KW-0963">Cytoplasm</keyword>
<dbReference type="Pfam" id="PF03830">
    <property type="entry name" value="PTSIIB_sorb"/>
    <property type="match status" value="1"/>
</dbReference>
<evidence type="ECO:0000313" key="10">
    <source>
        <dbReference type="EMBL" id="TQW15919.1"/>
    </source>
</evidence>
<dbReference type="RefSeq" id="WP_003651807.1">
    <property type="nucleotide sequence ID" value="NZ_CABHMU010000033.1"/>
</dbReference>
<gene>
    <name evidence="10" type="ORF">FIPPAONL_00351</name>
    <name evidence="9" type="ORF">J3E67_001786</name>
</gene>
<accession>A0A133PGL0</accession>
<keyword evidence="4 9" id="KW-0762">Sugar transport</keyword>
<organism evidence="9 12">
    <name type="scientific">Lactobacillus gasseri</name>
    <dbReference type="NCBI Taxonomy" id="1596"/>
    <lineage>
        <taxon>Bacteria</taxon>
        <taxon>Bacillati</taxon>
        <taxon>Bacillota</taxon>
        <taxon>Bacilli</taxon>
        <taxon>Lactobacillales</taxon>
        <taxon>Lactobacillaceae</taxon>
        <taxon>Lactobacillus</taxon>
    </lineage>
</organism>
<dbReference type="AlphaFoldDB" id="A0A133PGL0"/>